<dbReference type="PANTHER" id="PTHR42693">
    <property type="entry name" value="ARYLSULFATASE FAMILY MEMBER"/>
    <property type="match status" value="1"/>
</dbReference>
<feature type="chain" id="PRO_5045690765" evidence="5">
    <location>
        <begin position="23"/>
        <end position="556"/>
    </location>
</feature>
<dbReference type="EC" id="3.1.6.-" evidence="7"/>
<dbReference type="PROSITE" id="PS00523">
    <property type="entry name" value="SULFATASE_1"/>
    <property type="match status" value="1"/>
</dbReference>
<dbReference type="RefSeq" id="WP_379488490.1">
    <property type="nucleotide sequence ID" value="NZ_JBHLWK010000019.1"/>
</dbReference>
<dbReference type="CDD" id="cd16025">
    <property type="entry name" value="PAS_like"/>
    <property type="match status" value="1"/>
</dbReference>
<evidence type="ECO:0000259" key="6">
    <source>
        <dbReference type="Pfam" id="PF00884"/>
    </source>
</evidence>
<dbReference type="Gene3D" id="3.30.1120.10">
    <property type="match status" value="1"/>
</dbReference>
<dbReference type="InterPro" id="IPR000917">
    <property type="entry name" value="Sulfatase_N"/>
</dbReference>
<keyword evidence="4" id="KW-0106">Calcium</keyword>
<evidence type="ECO:0000256" key="4">
    <source>
        <dbReference type="ARBA" id="ARBA00022837"/>
    </source>
</evidence>
<organism evidence="7 8">
    <name type="scientific">Novosphingobium soli</name>
    <dbReference type="NCBI Taxonomy" id="574956"/>
    <lineage>
        <taxon>Bacteria</taxon>
        <taxon>Pseudomonadati</taxon>
        <taxon>Pseudomonadota</taxon>
        <taxon>Alphaproteobacteria</taxon>
        <taxon>Sphingomonadales</taxon>
        <taxon>Sphingomonadaceae</taxon>
        <taxon>Novosphingobium</taxon>
    </lineage>
</organism>
<evidence type="ECO:0000256" key="3">
    <source>
        <dbReference type="ARBA" id="ARBA00022801"/>
    </source>
</evidence>
<dbReference type="PANTHER" id="PTHR42693:SF33">
    <property type="entry name" value="ARYLSULFATASE"/>
    <property type="match status" value="1"/>
</dbReference>
<dbReference type="InterPro" id="IPR050738">
    <property type="entry name" value="Sulfatase"/>
</dbReference>
<dbReference type="InterPro" id="IPR024607">
    <property type="entry name" value="Sulfatase_CS"/>
</dbReference>
<dbReference type="InterPro" id="IPR017850">
    <property type="entry name" value="Alkaline_phosphatase_core_sf"/>
</dbReference>
<dbReference type="EMBL" id="JBHLWK010000019">
    <property type="protein sequence ID" value="MFC0205764.1"/>
    <property type="molecule type" value="Genomic_DNA"/>
</dbReference>
<evidence type="ECO:0000256" key="5">
    <source>
        <dbReference type="SAM" id="SignalP"/>
    </source>
</evidence>
<comment type="similarity">
    <text evidence="1">Belongs to the sulfatase family.</text>
</comment>
<dbReference type="GO" id="GO:0016787">
    <property type="term" value="F:hydrolase activity"/>
    <property type="evidence" value="ECO:0007669"/>
    <property type="project" value="UniProtKB-KW"/>
</dbReference>
<proteinExistence type="inferred from homology"/>
<dbReference type="Pfam" id="PF00884">
    <property type="entry name" value="Sulfatase"/>
    <property type="match status" value="1"/>
</dbReference>
<keyword evidence="3 7" id="KW-0378">Hydrolase</keyword>
<accession>A0ABV6CZD6</accession>
<evidence type="ECO:0000256" key="2">
    <source>
        <dbReference type="ARBA" id="ARBA00022723"/>
    </source>
</evidence>
<dbReference type="SUPFAM" id="SSF53649">
    <property type="entry name" value="Alkaline phosphatase-like"/>
    <property type="match status" value="1"/>
</dbReference>
<gene>
    <name evidence="7" type="ORF">ACFFJC_15975</name>
</gene>
<keyword evidence="2" id="KW-0479">Metal-binding</keyword>
<evidence type="ECO:0000313" key="8">
    <source>
        <dbReference type="Proteomes" id="UP001589798"/>
    </source>
</evidence>
<evidence type="ECO:0000313" key="7">
    <source>
        <dbReference type="EMBL" id="MFC0205764.1"/>
    </source>
</evidence>
<comment type="caution">
    <text evidence="7">The sequence shown here is derived from an EMBL/GenBank/DDBJ whole genome shotgun (WGS) entry which is preliminary data.</text>
</comment>
<protein>
    <submittedName>
        <fullName evidence="7">Arylsulfatase</fullName>
        <ecNumber evidence="7">3.1.6.-</ecNumber>
    </submittedName>
</protein>
<dbReference type="PROSITE" id="PS00149">
    <property type="entry name" value="SULFATASE_2"/>
    <property type="match status" value="1"/>
</dbReference>
<keyword evidence="5" id="KW-0732">Signal</keyword>
<dbReference type="Proteomes" id="UP001589798">
    <property type="component" value="Unassembled WGS sequence"/>
</dbReference>
<dbReference type="Gene3D" id="3.40.720.10">
    <property type="entry name" value="Alkaline Phosphatase, subunit A"/>
    <property type="match status" value="1"/>
</dbReference>
<name>A0ABV6CZD6_9SPHN</name>
<keyword evidence="8" id="KW-1185">Reference proteome</keyword>
<feature type="domain" description="Sulfatase N-terminal" evidence="6">
    <location>
        <begin position="31"/>
        <end position="438"/>
    </location>
</feature>
<feature type="signal peptide" evidence="5">
    <location>
        <begin position="1"/>
        <end position="22"/>
    </location>
</feature>
<sequence length="556" mass="59991">MIRKLAYLTTALVALAAGPAPAQEAATPQRPNFLIIVADDLGYSDIGAFGGEIATPNLDALAARGLKLTGFHTAPTCSPTRSMLLTGLDHHEAGVGNMVEVLAPNQVGKPNYEGSLRADNATLAELLKDKGYRTHYAGKWHLGLTPEQDPHARGFETSFALLQGGHNHFGKAVAQDRTSFGAAYTRNGQQVLTLPETFYSSDYFADSLASQLKAAKAGTEGAKPFFAYLAFTAPHFPLQAPPETIAKYKGRYDAGYDALREQRLKRQVELGLLDPEVAAHDADLAPRWAALTPAEKAREIRRMEVYAAMVDRMDEALGRVIRTLKDTGEYENTVILFLADNGAEGSNLDEPSMGMLNAVHARADNRVENIGQASSYESVGPGWATAATAPSWRVKAYPTEGGIRVVSFLSGPGIKRGIGRAYTNVADVVPTVLDLAHVSPPGSRFQGRAVRPIRGKSWAGWLQGRSTEVYGADDAVGEELFGGRSLRQGNWKITDAGDGTWRLFDVAADPGELHDLSPGEPARKAQLVAAWEAYARQVGVVLPKPRQAIIDRPVRR</sequence>
<reference evidence="7 8" key="1">
    <citation type="submission" date="2024-09" db="EMBL/GenBank/DDBJ databases">
        <authorList>
            <person name="Sun Q."/>
            <person name="Mori K."/>
        </authorList>
    </citation>
    <scope>NUCLEOTIDE SEQUENCE [LARGE SCALE GENOMIC DNA]</scope>
    <source>
        <strain evidence="7 8">CCM 7706</strain>
    </source>
</reference>
<evidence type="ECO:0000256" key="1">
    <source>
        <dbReference type="ARBA" id="ARBA00008779"/>
    </source>
</evidence>